<proteinExistence type="predicted"/>
<keyword evidence="3" id="KW-1185">Reference proteome</keyword>
<organism evidence="2 3">
    <name type="scientific">Acrocarpospora macrocephala</name>
    <dbReference type="NCBI Taxonomy" id="150177"/>
    <lineage>
        <taxon>Bacteria</taxon>
        <taxon>Bacillati</taxon>
        <taxon>Actinomycetota</taxon>
        <taxon>Actinomycetes</taxon>
        <taxon>Streptosporangiales</taxon>
        <taxon>Streptosporangiaceae</taxon>
        <taxon>Acrocarpospora</taxon>
    </lineage>
</organism>
<evidence type="ECO:0000313" key="3">
    <source>
        <dbReference type="Proteomes" id="UP000331127"/>
    </source>
</evidence>
<feature type="region of interest" description="Disordered" evidence="1">
    <location>
        <begin position="17"/>
        <end position="65"/>
    </location>
</feature>
<accession>A0A5M3X411</accession>
<reference evidence="2 3" key="1">
    <citation type="submission" date="2019-10" db="EMBL/GenBank/DDBJ databases">
        <title>Whole genome shotgun sequence of Acrocarpospora macrocephala NBRC 16266.</title>
        <authorList>
            <person name="Ichikawa N."/>
            <person name="Kimura A."/>
            <person name="Kitahashi Y."/>
            <person name="Komaki H."/>
            <person name="Oguchi A."/>
        </authorList>
    </citation>
    <scope>NUCLEOTIDE SEQUENCE [LARGE SCALE GENOMIC DNA]</scope>
    <source>
        <strain evidence="2 3">NBRC 16266</strain>
    </source>
</reference>
<dbReference type="Proteomes" id="UP000331127">
    <property type="component" value="Unassembled WGS sequence"/>
</dbReference>
<evidence type="ECO:0000256" key="1">
    <source>
        <dbReference type="SAM" id="MobiDB-lite"/>
    </source>
</evidence>
<dbReference type="EMBL" id="BLAE01000040">
    <property type="protein sequence ID" value="GES12848.1"/>
    <property type="molecule type" value="Genomic_DNA"/>
</dbReference>
<protein>
    <submittedName>
        <fullName evidence="2">Uncharacterized protein</fullName>
    </submittedName>
</protein>
<evidence type="ECO:0000313" key="2">
    <source>
        <dbReference type="EMBL" id="GES12848.1"/>
    </source>
</evidence>
<gene>
    <name evidence="2" type="ORF">Amac_064450</name>
</gene>
<comment type="caution">
    <text evidence="2">The sequence shown here is derived from an EMBL/GenBank/DDBJ whole genome shotgun (WGS) entry which is preliminary data.</text>
</comment>
<sequence>MVFQPLRGQGEQFGCGLEIPVGRLGPGVTEEGRKDRQAGGNVDTGAIPADQGVDRESVAQVVSAP</sequence>
<name>A0A5M3X411_9ACTN</name>
<dbReference type="AlphaFoldDB" id="A0A5M3X411"/>